<dbReference type="AlphaFoldDB" id="A0A8K0MRZ2"/>
<organism evidence="2 3">
    <name type="scientific">Rhamnella rubrinervis</name>
    <dbReference type="NCBI Taxonomy" id="2594499"/>
    <lineage>
        <taxon>Eukaryota</taxon>
        <taxon>Viridiplantae</taxon>
        <taxon>Streptophyta</taxon>
        <taxon>Embryophyta</taxon>
        <taxon>Tracheophyta</taxon>
        <taxon>Spermatophyta</taxon>
        <taxon>Magnoliopsida</taxon>
        <taxon>eudicotyledons</taxon>
        <taxon>Gunneridae</taxon>
        <taxon>Pentapetalae</taxon>
        <taxon>rosids</taxon>
        <taxon>fabids</taxon>
        <taxon>Rosales</taxon>
        <taxon>Rhamnaceae</taxon>
        <taxon>rhamnoid group</taxon>
        <taxon>Rhamneae</taxon>
        <taxon>Rhamnella</taxon>
    </lineage>
</organism>
<accession>A0A8K0MRZ2</accession>
<feature type="domain" description="DUF1985" evidence="1">
    <location>
        <begin position="85"/>
        <end position="187"/>
    </location>
</feature>
<dbReference type="Pfam" id="PF09331">
    <property type="entry name" value="DUF1985"/>
    <property type="match status" value="1"/>
</dbReference>
<evidence type="ECO:0000313" key="3">
    <source>
        <dbReference type="Proteomes" id="UP000796880"/>
    </source>
</evidence>
<evidence type="ECO:0000313" key="2">
    <source>
        <dbReference type="EMBL" id="KAF3455753.1"/>
    </source>
</evidence>
<protein>
    <recommendedName>
        <fullName evidence="1">DUF1985 domain-containing protein</fullName>
    </recommendedName>
</protein>
<dbReference type="PANTHER" id="PTHR48449:SF1">
    <property type="entry name" value="DUF1985 DOMAIN-CONTAINING PROTEIN"/>
    <property type="match status" value="1"/>
</dbReference>
<evidence type="ECO:0000259" key="1">
    <source>
        <dbReference type="Pfam" id="PF09331"/>
    </source>
</evidence>
<reference evidence="2" key="1">
    <citation type="submission" date="2020-03" db="EMBL/GenBank/DDBJ databases">
        <title>A high-quality chromosome-level genome assembly of a woody plant with both climbing and erect habits, Rhamnella rubrinervis.</title>
        <authorList>
            <person name="Lu Z."/>
            <person name="Yang Y."/>
            <person name="Zhu X."/>
            <person name="Sun Y."/>
        </authorList>
    </citation>
    <scope>NUCLEOTIDE SEQUENCE</scope>
    <source>
        <strain evidence="2">BYM</strain>
        <tissue evidence="2">Leaf</tissue>
    </source>
</reference>
<comment type="caution">
    <text evidence="2">The sequence shown here is derived from an EMBL/GenBank/DDBJ whole genome shotgun (WGS) entry which is preliminary data.</text>
</comment>
<name>A0A8K0MRZ2_9ROSA</name>
<gene>
    <name evidence="2" type="ORF">FNV43_RR00395</name>
</gene>
<dbReference type="InterPro" id="IPR015410">
    <property type="entry name" value="DUF1985"/>
</dbReference>
<dbReference type="Proteomes" id="UP000796880">
    <property type="component" value="Unassembled WGS sequence"/>
</dbReference>
<sequence length="382" mass="44554">MAFKLPVGPALMQSLSQIDQVTKDQQTGRKDQPFHRPADWQRGPAILQVVNRLVEYDKKYHAHLTNNSNLDRAINFSGGFIHHLLLHQVECEDKYVMEFDFNGIRARFDRKYFAMITGLNCVKFHHNLGLQHFPYDLWTKFFGKRGPMTQGEFSKAFEDLNFYEKEVNIKCYIFYFLETVLFVFDRKDGTKDASQSEFQHTSRLEMQIEEICSELPLSNMPTIPIWDPFTPIDPTERAALFAFIDDPSTTIHLEDYDAIEKSWFQLILTNGSWLGNGYRTILHQEEDDKFSSNAYVSVNNDNKHWLAVKVDIRNWTVTLYNRDNAMSQDSFQCKNAKCLLVLFPYLLMVHGFYELYSELKVEGNSNPEPFDIKCESATNVPQ</sequence>
<proteinExistence type="predicted"/>
<dbReference type="EMBL" id="VOIH02000001">
    <property type="protein sequence ID" value="KAF3455753.1"/>
    <property type="molecule type" value="Genomic_DNA"/>
</dbReference>
<keyword evidence="3" id="KW-1185">Reference proteome</keyword>
<dbReference type="PANTHER" id="PTHR48449">
    <property type="entry name" value="DUF1985 DOMAIN-CONTAINING PROTEIN"/>
    <property type="match status" value="1"/>
</dbReference>